<dbReference type="AlphaFoldDB" id="A0AAV7K8M5"/>
<organism evidence="1 2">
    <name type="scientific">Oopsacas minuta</name>
    <dbReference type="NCBI Taxonomy" id="111878"/>
    <lineage>
        <taxon>Eukaryota</taxon>
        <taxon>Metazoa</taxon>
        <taxon>Porifera</taxon>
        <taxon>Hexactinellida</taxon>
        <taxon>Hexasterophora</taxon>
        <taxon>Lyssacinosida</taxon>
        <taxon>Leucopsacidae</taxon>
        <taxon>Oopsacas</taxon>
    </lineage>
</organism>
<reference evidence="1 2" key="1">
    <citation type="journal article" date="2023" name="BMC Biol.">
        <title>The compact genome of the sponge Oopsacas minuta (Hexactinellida) is lacking key metazoan core genes.</title>
        <authorList>
            <person name="Santini S."/>
            <person name="Schenkelaars Q."/>
            <person name="Jourda C."/>
            <person name="Duchesne M."/>
            <person name="Belahbib H."/>
            <person name="Rocher C."/>
            <person name="Selva M."/>
            <person name="Riesgo A."/>
            <person name="Vervoort M."/>
            <person name="Leys S.P."/>
            <person name="Kodjabachian L."/>
            <person name="Le Bivic A."/>
            <person name="Borchiellini C."/>
            <person name="Claverie J.M."/>
            <person name="Renard E."/>
        </authorList>
    </citation>
    <scope>NUCLEOTIDE SEQUENCE [LARGE SCALE GENOMIC DNA]</scope>
    <source>
        <strain evidence="1">SPO-2</strain>
    </source>
</reference>
<evidence type="ECO:0000313" key="1">
    <source>
        <dbReference type="EMBL" id="KAI6657483.1"/>
    </source>
</evidence>
<accession>A0AAV7K8M5</accession>
<comment type="caution">
    <text evidence="1">The sequence shown here is derived from an EMBL/GenBank/DDBJ whole genome shotgun (WGS) entry which is preliminary data.</text>
</comment>
<dbReference type="EMBL" id="JAKMXF010000111">
    <property type="protein sequence ID" value="KAI6657483.1"/>
    <property type="molecule type" value="Genomic_DNA"/>
</dbReference>
<keyword evidence="2" id="KW-1185">Reference proteome</keyword>
<proteinExistence type="predicted"/>
<dbReference type="Proteomes" id="UP001165289">
    <property type="component" value="Unassembled WGS sequence"/>
</dbReference>
<protein>
    <submittedName>
        <fullName evidence="1">Uncharacterized protein</fullName>
    </submittedName>
</protein>
<gene>
    <name evidence="1" type="ORF">LOD99_229</name>
</gene>
<name>A0AAV7K8M5_9METZ</name>
<evidence type="ECO:0000313" key="2">
    <source>
        <dbReference type="Proteomes" id="UP001165289"/>
    </source>
</evidence>
<sequence length="219" mass="26326">MATNIVQDEYDTDIYDEYLKQFLALPPARIIPPADLQFTDDITPEIKGIEPRFSYEARIKPSTDEAEKENKRKIEKEMDYKRLLCYDYPDPKDDPPEEWETPIYWINSRIDTRFLQQARFPKRRYDLIIKGYLPPIEVPKVQFYNTLHKLLKDEGFEKVYGRLVYYGFTEVVHLFDWDIEVCDYLVEDLFGNDEDMNDWDTWMSTVLDILKNYKRCVLS</sequence>